<dbReference type="OrthoDB" id="8093255at2"/>
<dbReference type="eggNOG" id="COG4447">
    <property type="taxonomic scope" value="Bacteria"/>
</dbReference>
<accession>L7U1H1</accession>
<organism evidence="1 2">
    <name type="scientific">Myxococcus stipitatus (strain DSM 14675 / JCM 12634 / Mx s8)</name>
    <dbReference type="NCBI Taxonomy" id="1278073"/>
    <lineage>
        <taxon>Bacteria</taxon>
        <taxon>Pseudomonadati</taxon>
        <taxon>Myxococcota</taxon>
        <taxon>Myxococcia</taxon>
        <taxon>Myxococcales</taxon>
        <taxon>Cystobacterineae</taxon>
        <taxon>Myxococcaceae</taxon>
        <taxon>Myxococcus</taxon>
    </lineage>
</organism>
<dbReference type="SUPFAM" id="SSF63829">
    <property type="entry name" value="Calcium-dependent phosphotriesterase"/>
    <property type="match status" value="1"/>
</dbReference>
<dbReference type="RefSeq" id="WP_015345968.1">
    <property type="nucleotide sequence ID" value="NC_020126.1"/>
</dbReference>
<dbReference type="AlphaFoldDB" id="L7U1H1"/>
<sequence>MTSHITTYYYSASGPTLDACAFLGQRYDEERGFKPFEGECWVLSLRPKSSEGLTAMYHFGSTGWLTRLWRSPTGAVFASSTTDSKVVYHPDLHGDPKHKFESMKLGAPINGVWGLDDDFVLAWGATFEGTRHVFRYDGKKWKELPAPDFEVRAMHGLASDFVYAVGVGGGVARWNGKTWKHFPSPTDEVLNSVFVADEDEMYATGGAGSLLEGSAHGWGRIAEGPVPGMPLLGVAKWKKGLWVAAGQFGLFKRVGSQDKIECIKPNLPATDLDVREHLLISCKDRIAETADGKAFVSGGRDFLLNSRAGDKLGKII</sequence>
<dbReference type="STRING" id="1278073.MYSTI_00347"/>
<proteinExistence type="predicted"/>
<dbReference type="KEGG" id="msd:MYSTI_00347"/>
<evidence type="ECO:0000313" key="2">
    <source>
        <dbReference type="Proteomes" id="UP000011131"/>
    </source>
</evidence>
<dbReference type="Proteomes" id="UP000011131">
    <property type="component" value="Chromosome"/>
</dbReference>
<dbReference type="HOGENOM" id="CLU_923850_0_0_7"/>
<dbReference type="PATRIC" id="fig|1278073.3.peg.364"/>
<protein>
    <submittedName>
        <fullName evidence="1">Uncharacterized protein</fullName>
    </submittedName>
</protein>
<name>L7U1H1_MYXSD</name>
<dbReference type="EMBL" id="CP004025">
    <property type="protein sequence ID" value="AGC41705.1"/>
    <property type="molecule type" value="Genomic_DNA"/>
</dbReference>
<keyword evidence="2" id="KW-1185">Reference proteome</keyword>
<reference evidence="1 2" key="1">
    <citation type="journal article" date="2013" name="Genome Announc.">
        <title>Complete genome sequence of Myxococcus stipitatus strain DSM 14675, a fruiting myxobacterium.</title>
        <authorList>
            <person name="Huntley S."/>
            <person name="Kneip S."/>
            <person name="Treuner-Lange A."/>
            <person name="Sogaard-Andersen L."/>
        </authorList>
    </citation>
    <scope>NUCLEOTIDE SEQUENCE [LARGE SCALE GENOMIC DNA]</scope>
    <source>
        <strain evidence="2">DSM 14675 / JCM 12634 / Mx s8</strain>
    </source>
</reference>
<evidence type="ECO:0000313" key="1">
    <source>
        <dbReference type="EMBL" id="AGC41705.1"/>
    </source>
</evidence>
<gene>
    <name evidence="1" type="ordered locus">MYSTI_00347</name>
</gene>